<accession>A0A3B0CIM9</accession>
<keyword evidence="1" id="KW-0732">Signal</keyword>
<dbReference type="OrthoDB" id="2608048at2"/>
<sequence length="117" mass="13399">MKKVFFAILLTALVLTAGAQSAESVIKYDEMEIRKIAWDSIDEKSRTTIEHPMEQAAIKLFGKEDERSAYEIKSYFLTGREKFLAVTFKTENDGFIGPITVYVDPRIKAVIGFMPRW</sequence>
<evidence type="ECO:0008006" key="4">
    <source>
        <dbReference type="Google" id="ProtNLM"/>
    </source>
</evidence>
<comment type="caution">
    <text evidence="2">The sequence shown here is derived from an EMBL/GenBank/DDBJ whole genome shotgun (WGS) entry which is preliminary data.</text>
</comment>
<dbReference type="AlphaFoldDB" id="A0A3B0CIM9"/>
<evidence type="ECO:0000313" key="2">
    <source>
        <dbReference type="EMBL" id="RKN84434.1"/>
    </source>
</evidence>
<reference evidence="2 3" key="1">
    <citation type="journal article" date="2007" name="Int. J. Syst. Evol. Microbiol.">
        <title>Paenibacillus ginsengarvi sp. nov., isolated from soil from ginseng cultivation.</title>
        <authorList>
            <person name="Yoon M.H."/>
            <person name="Ten L.N."/>
            <person name="Im W.T."/>
        </authorList>
    </citation>
    <scope>NUCLEOTIDE SEQUENCE [LARGE SCALE GENOMIC DNA]</scope>
    <source>
        <strain evidence="2 3">KCTC 13059</strain>
    </source>
</reference>
<evidence type="ECO:0000313" key="3">
    <source>
        <dbReference type="Proteomes" id="UP000282311"/>
    </source>
</evidence>
<protein>
    <recommendedName>
        <fullName evidence="4">DUF3887 domain-containing protein</fullName>
    </recommendedName>
</protein>
<organism evidence="2 3">
    <name type="scientific">Paenibacillus ginsengarvi</name>
    <dbReference type="NCBI Taxonomy" id="400777"/>
    <lineage>
        <taxon>Bacteria</taxon>
        <taxon>Bacillati</taxon>
        <taxon>Bacillota</taxon>
        <taxon>Bacilli</taxon>
        <taxon>Bacillales</taxon>
        <taxon>Paenibacillaceae</taxon>
        <taxon>Paenibacillus</taxon>
    </lineage>
</organism>
<dbReference type="EMBL" id="RBAH01000008">
    <property type="protein sequence ID" value="RKN84434.1"/>
    <property type="molecule type" value="Genomic_DNA"/>
</dbReference>
<gene>
    <name evidence="2" type="ORF">D7M11_13190</name>
</gene>
<dbReference type="RefSeq" id="WP_120747690.1">
    <property type="nucleotide sequence ID" value="NZ_RBAH01000008.1"/>
</dbReference>
<dbReference type="Proteomes" id="UP000282311">
    <property type="component" value="Unassembled WGS sequence"/>
</dbReference>
<name>A0A3B0CIM9_9BACL</name>
<keyword evidence="3" id="KW-1185">Reference proteome</keyword>
<feature type="chain" id="PRO_5017469844" description="DUF3887 domain-containing protein" evidence="1">
    <location>
        <begin position="22"/>
        <end position="117"/>
    </location>
</feature>
<evidence type="ECO:0000256" key="1">
    <source>
        <dbReference type="SAM" id="SignalP"/>
    </source>
</evidence>
<proteinExistence type="predicted"/>
<feature type="signal peptide" evidence="1">
    <location>
        <begin position="1"/>
        <end position="21"/>
    </location>
</feature>